<feature type="transmembrane region" description="Helical" evidence="7">
    <location>
        <begin position="139"/>
        <end position="159"/>
    </location>
</feature>
<feature type="transmembrane region" description="Helical" evidence="7">
    <location>
        <begin position="165"/>
        <end position="187"/>
    </location>
</feature>
<dbReference type="FunFam" id="1.20.1250.20:FF:000057">
    <property type="entry name" value="MFS general substrate transporter"/>
    <property type="match status" value="1"/>
</dbReference>
<feature type="transmembrane region" description="Helical" evidence="7">
    <location>
        <begin position="62"/>
        <end position="79"/>
    </location>
</feature>
<dbReference type="Gene3D" id="1.20.1250.20">
    <property type="entry name" value="MFS general substrate transporter like domains"/>
    <property type="match status" value="2"/>
</dbReference>
<evidence type="ECO:0000259" key="8">
    <source>
        <dbReference type="PROSITE" id="PS50850"/>
    </source>
</evidence>
<dbReference type="PROSITE" id="PS50850">
    <property type="entry name" value="MFS"/>
    <property type="match status" value="1"/>
</dbReference>
<dbReference type="InterPro" id="IPR020846">
    <property type="entry name" value="MFS_dom"/>
</dbReference>
<evidence type="ECO:0000256" key="5">
    <source>
        <dbReference type="ARBA" id="ARBA00023136"/>
    </source>
</evidence>
<feature type="transmembrane region" description="Helical" evidence="7">
    <location>
        <begin position="369"/>
        <end position="387"/>
    </location>
</feature>
<dbReference type="PANTHER" id="PTHR43791">
    <property type="entry name" value="PERMEASE-RELATED"/>
    <property type="match status" value="1"/>
</dbReference>
<evidence type="ECO:0000256" key="7">
    <source>
        <dbReference type="SAM" id="Phobius"/>
    </source>
</evidence>
<keyword evidence="4 7" id="KW-1133">Transmembrane helix</keyword>
<name>A0A8H6VNE6_9PEZI</name>
<dbReference type="SUPFAM" id="SSF103473">
    <property type="entry name" value="MFS general substrate transporter"/>
    <property type="match status" value="1"/>
</dbReference>
<evidence type="ECO:0000256" key="2">
    <source>
        <dbReference type="ARBA" id="ARBA00022448"/>
    </source>
</evidence>
<dbReference type="FunFam" id="1.20.1250.20:FF:000013">
    <property type="entry name" value="MFS general substrate transporter"/>
    <property type="match status" value="1"/>
</dbReference>
<evidence type="ECO:0000313" key="9">
    <source>
        <dbReference type="EMBL" id="KAF7198235.1"/>
    </source>
</evidence>
<reference evidence="9" key="1">
    <citation type="submission" date="2020-04" db="EMBL/GenBank/DDBJ databases">
        <title>Draft genome resource of the tomato pathogen Pseudocercospora fuligena.</title>
        <authorList>
            <person name="Zaccaron A."/>
        </authorList>
    </citation>
    <scope>NUCLEOTIDE SEQUENCE</scope>
    <source>
        <strain evidence="9">PF001</strain>
    </source>
</reference>
<feature type="transmembrane region" description="Helical" evidence="7">
    <location>
        <begin position="232"/>
        <end position="254"/>
    </location>
</feature>
<evidence type="ECO:0000256" key="1">
    <source>
        <dbReference type="ARBA" id="ARBA00004141"/>
    </source>
</evidence>
<protein>
    <submittedName>
        <fullName evidence="9">MFS transporter prlL</fullName>
    </submittedName>
</protein>
<evidence type="ECO:0000256" key="4">
    <source>
        <dbReference type="ARBA" id="ARBA00022989"/>
    </source>
</evidence>
<gene>
    <name evidence="9" type="ORF">HII31_00591</name>
</gene>
<dbReference type="GO" id="GO:0016020">
    <property type="term" value="C:membrane"/>
    <property type="evidence" value="ECO:0007669"/>
    <property type="project" value="UniProtKB-SubCell"/>
</dbReference>
<accession>A0A8H6VNE6</accession>
<comment type="subcellular location">
    <subcellularLocation>
        <location evidence="1">Membrane</location>
        <topology evidence="1">Multi-pass membrane protein</topology>
    </subcellularLocation>
</comment>
<feature type="transmembrane region" description="Helical" evidence="7">
    <location>
        <begin position="109"/>
        <end position="127"/>
    </location>
</feature>
<dbReference type="GO" id="GO:0022857">
    <property type="term" value="F:transmembrane transporter activity"/>
    <property type="evidence" value="ECO:0007669"/>
    <property type="project" value="InterPro"/>
</dbReference>
<keyword evidence="2" id="KW-0813">Transport</keyword>
<dbReference type="EMBL" id="JABCIY010000003">
    <property type="protein sequence ID" value="KAF7198235.1"/>
    <property type="molecule type" value="Genomic_DNA"/>
</dbReference>
<keyword evidence="5 7" id="KW-0472">Membrane</keyword>
<dbReference type="InterPro" id="IPR011701">
    <property type="entry name" value="MFS"/>
</dbReference>
<feature type="compositionally biased region" description="Basic and acidic residues" evidence="6">
    <location>
        <begin position="16"/>
        <end position="42"/>
    </location>
</feature>
<feature type="domain" description="Major facilitator superfamily (MFS) profile" evidence="8">
    <location>
        <begin position="66"/>
        <end position="502"/>
    </location>
</feature>
<feature type="transmembrane region" description="Helical" evidence="7">
    <location>
        <begin position="460"/>
        <end position="482"/>
    </location>
</feature>
<feature type="transmembrane region" description="Helical" evidence="7">
    <location>
        <begin position="306"/>
        <end position="327"/>
    </location>
</feature>
<evidence type="ECO:0000256" key="6">
    <source>
        <dbReference type="SAM" id="MobiDB-lite"/>
    </source>
</evidence>
<proteinExistence type="predicted"/>
<dbReference type="InterPro" id="IPR036259">
    <property type="entry name" value="MFS_trans_sf"/>
</dbReference>
<feature type="transmembrane region" description="Helical" evidence="7">
    <location>
        <begin position="393"/>
        <end position="416"/>
    </location>
</feature>
<keyword evidence="10" id="KW-1185">Reference proteome</keyword>
<evidence type="ECO:0000256" key="3">
    <source>
        <dbReference type="ARBA" id="ARBA00022692"/>
    </source>
</evidence>
<feature type="transmembrane region" description="Helical" evidence="7">
    <location>
        <begin position="339"/>
        <end position="357"/>
    </location>
</feature>
<evidence type="ECO:0000313" key="10">
    <source>
        <dbReference type="Proteomes" id="UP000660729"/>
    </source>
</evidence>
<dbReference type="Proteomes" id="UP000660729">
    <property type="component" value="Unassembled WGS sequence"/>
</dbReference>
<dbReference type="PANTHER" id="PTHR43791:SF49">
    <property type="entry name" value="TRANSPORTER, PUTATIVE (AFU_ORTHOLOGUE AFUA_4G04250)-RELATED"/>
    <property type="match status" value="1"/>
</dbReference>
<comment type="caution">
    <text evidence="9">The sequence shown here is derived from an EMBL/GenBank/DDBJ whole genome shotgun (WGS) entry which is preliminary data.</text>
</comment>
<dbReference type="OrthoDB" id="3639251at2759"/>
<organism evidence="9 10">
    <name type="scientific">Pseudocercospora fuligena</name>
    <dbReference type="NCBI Taxonomy" id="685502"/>
    <lineage>
        <taxon>Eukaryota</taxon>
        <taxon>Fungi</taxon>
        <taxon>Dikarya</taxon>
        <taxon>Ascomycota</taxon>
        <taxon>Pezizomycotina</taxon>
        <taxon>Dothideomycetes</taxon>
        <taxon>Dothideomycetidae</taxon>
        <taxon>Mycosphaerellales</taxon>
        <taxon>Mycosphaerellaceae</taxon>
        <taxon>Pseudocercospora</taxon>
    </lineage>
</organism>
<dbReference type="AlphaFoldDB" id="A0A8H6VNE6"/>
<feature type="region of interest" description="Disordered" evidence="6">
    <location>
        <begin position="1"/>
        <end position="45"/>
    </location>
</feature>
<feature type="transmembrane region" description="Helical" evidence="7">
    <location>
        <begin position="199"/>
        <end position="220"/>
    </location>
</feature>
<keyword evidence="3 7" id="KW-0812">Transmembrane</keyword>
<sequence>MAEKPEVMYTENASIARDKGDVIHSEDASDDSPSQHDHDVSKAESGGFIEDKTRARKLVRKMDLHILPLCAWLYLLNYLDRGNIGNSKVLNSETGDSLIQQTNMTNTNYAVAVSLFSLAYFLFEVPSNWIMKRYVRPSVWLATLLGCWGVFTLGFAGVQNYAQVVVLRFFIGVFEAGFFPAIVYLITFWYPVEERSVRIAFVLASATAAGAFGGCIAYGVGHLNGDGGLEGFRWLFIIEGLITIVMVLPVLFLLPDYPSTAKFLSEDDKKYVQDRIAVKGGGYTKEKSSRQEILTTAFSPRMLAHYFAYACDCVPLGSLTFFTPTIVSGLGYTSIKAQLMTVPPWVVGYFFCLFLGWSADRHNARGWHIMGSSILGGVGWLTAGLLPADAYTARYGCLMLCACGAFPSTGPLSAWVTCNVPAIACMGIATAMNNSMAGISQIIAQWIWIPAEAERGYPTGNFVCAGCSFATVLLALGMRLNYGRMNKMGIRDAKGNERTWLL</sequence>
<dbReference type="Pfam" id="PF07690">
    <property type="entry name" value="MFS_1"/>
    <property type="match status" value="1"/>
</dbReference>
<feature type="transmembrane region" description="Helical" evidence="7">
    <location>
        <begin position="423"/>
        <end position="448"/>
    </location>
</feature>